<name>G3MFC3_AMBMU</name>
<feature type="signal peptide" evidence="1">
    <location>
        <begin position="1"/>
        <end position="18"/>
    </location>
</feature>
<dbReference type="AlphaFoldDB" id="G3MFC3"/>
<organism evidence="2">
    <name type="scientific">Amblyomma maculatum</name>
    <name type="common">Gulf Coast tick</name>
    <dbReference type="NCBI Taxonomy" id="34609"/>
    <lineage>
        <taxon>Eukaryota</taxon>
        <taxon>Metazoa</taxon>
        <taxon>Ecdysozoa</taxon>
        <taxon>Arthropoda</taxon>
        <taxon>Chelicerata</taxon>
        <taxon>Arachnida</taxon>
        <taxon>Acari</taxon>
        <taxon>Parasitiformes</taxon>
        <taxon>Ixodida</taxon>
        <taxon>Ixodoidea</taxon>
        <taxon>Ixodidae</taxon>
        <taxon>Amblyomminae</taxon>
        <taxon>Amblyomma</taxon>
    </lineage>
</organism>
<dbReference type="InterPro" id="IPR012674">
    <property type="entry name" value="Calycin"/>
</dbReference>
<protein>
    <recommendedName>
        <fullName evidence="3">Lipocalin/cytosolic fatty-acid binding domain-containing protein</fullName>
    </recommendedName>
</protein>
<accession>G3MFC3</accession>
<sequence length="229" mass="26157">MTMRRTHIFLALAQIAVSYKSESGNGIVPHGIVDNGDNLNIIKVLNTSEDLWLYWQTMKNAFDVCIGDECVIEVESCIRIRKLDITEQEYNFTQIERLEQMDIPTNYTATFVNDTIPPKSMKVVAVVGPQDPHEYTLQYTDEGDYACSVFYVNSLDTRIANVIGTCEMYIRDSSAERVPSEGCRNFFKSKCNTTKIYKPYRSDCRVSPVPGSRQTNTDKITTFNKLNFH</sequence>
<reference evidence="2" key="1">
    <citation type="journal article" date="2011" name="PLoS ONE">
        <title>A deep insight into the sialotranscriptome of the gulf coast tick, Amblyomma maculatum.</title>
        <authorList>
            <person name="Karim S."/>
            <person name="Singh P."/>
            <person name="Ribeiro J.M."/>
        </authorList>
    </citation>
    <scope>NUCLEOTIDE SEQUENCE</scope>
    <source>
        <tissue evidence="2">Salivary gland</tissue>
    </source>
</reference>
<evidence type="ECO:0000313" key="2">
    <source>
        <dbReference type="EMBL" id="AEO32191.1"/>
    </source>
</evidence>
<dbReference type="EMBL" id="JO840574">
    <property type="protein sequence ID" value="AEO32191.1"/>
    <property type="molecule type" value="mRNA"/>
</dbReference>
<dbReference type="Pfam" id="PF02098">
    <property type="entry name" value="His_binding"/>
    <property type="match status" value="1"/>
</dbReference>
<feature type="non-terminal residue" evidence="2">
    <location>
        <position position="229"/>
    </location>
</feature>
<feature type="chain" id="PRO_5003447050" description="Lipocalin/cytosolic fatty-acid binding domain-containing protein" evidence="1">
    <location>
        <begin position="19"/>
        <end position="229"/>
    </location>
</feature>
<evidence type="ECO:0008006" key="3">
    <source>
        <dbReference type="Google" id="ProtNLM"/>
    </source>
</evidence>
<dbReference type="InterPro" id="IPR002970">
    <property type="entry name" value="Tick_his-bd"/>
</dbReference>
<dbReference type="GO" id="GO:0030682">
    <property type="term" value="P:symbiont-mediated perturbation of host defenses"/>
    <property type="evidence" value="ECO:0007669"/>
    <property type="project" value="InterPro"/>
</dbReference>
<keyword evidence="1" id="KW-0732">Signal</keyword>
<dbReference type="GO" id="GO:0043176">
    <property type="term" value="F:amine binding"/>
    <property type="evidence" value="ECO:0007669"/>
    <property type="project" value="InterPro"/>
</dbReference>
<dbReference type="SUPFAM" id="SSF50814">
    <property type="entry name" value="Lipocalins"/>
    <property type="match status" value="1"/>
</dbReference>
<evidence type="ECO:0000256" key="1">
    <source>
        <dbReference type="SAM" id="SignalP"/>
    </source>
</evidence>
<proteinExistence type="evidence at transcript level"/>
<dbReference type="Gene3D" id="2.40.128.20">
    <property type="match status" value="1"/>
</dbReference>